<sequence>MDLWRRLSLGALVAPLARPLAGAGPAEAEDGEEPGPVTAAMSRRRAAGRHRGALGTVPPQPVVLGGVRVTQTDGTTCGSTVLLMLAATGDPVLARWLETGELAEDLPAHRIPPEIPRAPGPGLDVARLASTADRLTAAQQHIQRRTSARALRLLPWPPALGTPPWTAAREARFPGVRYQHLPLDDAAAATAPLLAAAHEATLGGTPVPLYAGGDLGRGVTTAVPRHVVLAVPPPARAKNRGYDGAGNPVLHLYEPAGGDVHQVPVADLLGRTAPHAALGHWTHVCWLLLPRTSRPDLRRWPLASARGGGHADRAGPESSAKEEP</sequence>
<feature type="compositionally biased region" description="Basic residues" evidence="1">
    <location>
        <begin position="42"/>
        <end position="52"/>
    </location>
</feature>
<feature type="region of interest" description="Disordered" evidence="1">
    <location>
        <begin position="22"/>
        <end position="59"/>
    </location>
</feature>
<reference evidence="3" key="1">
    <citation type="journal article" date="2014" name="Int. J. Syst. Evol. Microbiol.">
        <title>Complete genome of a new Firmicutes species belonging to the dominant human colonic microbiota ('Ruminococcus bicirculans') reveals two chromosomes and a selective capacity to utilize plant glucans.</title>
        <authorList>
            <consortium name="NISC Comparative Sequencing Program"/>
            <person name="Wegmann U."/>
            <person name="Louis P."/>
            <person name="Goesmann A."/>
            <person name="Henrissat B."/>
            <person name="Duncan S.H."/>
            <person name="Flint H.J."/>
        </authorList>
    </citation>
    <scope>NUCLEOTIDE SEQUENCE</scope>
    <source>
        <strain evidence="3">JCM 17810</strain>
    </source>
</reference>
<protein>
    <submittedName>
        <fullName evidence="3">Uncharacterized protein</fullName>
    </submittedName>
</protein>
<feature type="region of interest" description="Disordered" evidence="1">
    <location>
        <begin position="300"/>
        <end position="324"/>
    </location>
</feature>
<gene>
    <name evidence="2" type="ORF">GCM10023169_05550</name>
    <name evidence="3" type="ORF">GCM10023169_13160</name>
</gene>
<reference evidence="4" key="2">
    <citation type="journal article" date="2019" name="Int. J. Syst. Evol. Microbiol.">
        <title>The Global Catalogue of Microorganisms (GCM) 10K type strain sequencing project: providing services to taxonomists for standard genome sequencing and annotation.</title>
        <authorList>
            <consortium name="The Broad Institute Genomics Platform"/>
            <consortium name="The Broad Institute Genome Sequencing Center for Infectious Disease"/>
            <person name="Wu L."/>
            <person name="Ma J."/>
        </authorList>
    </citation>
    <scope>NUCLEOTIDE SEQUENCE [LARGE SCALE GENOMIC DNA]</scope>
    <source>
        <strain evidence="4">JCM 17810</strain>
    </source>
</reference>
<dbReference type="RefSeq" id="WP_345214960.1">
    <property type="nucleotide sequence ID" value="NZ_BAABGN010000002.1"/>
</dbReference>
<dbReference type="EMBL" id="BAABGN010000002">
    <property type="protein sequence ID" value="GAA4417262.1"/>
    <property type="molecule type" value="Genomic_DNA"/>
</dbReference>
<name>A0ABP8L2G3_9MICO</name>
<keyword evidence="4" id="KW-1185">Reference proteome</keyword>
<dbReference type="Proteomes" id="UP001500622">
    <property type="component" value="Unassembled WGS sequence"/>
</dbReference>
<accession>A0ABP8L2G3</accession>
<evidence type="ECO:0000313" key="2">
    <source>
        <dbReference type="EMBL" id="GAA4417262.1"/>
    </source>
</evidence>
<evidence type="ECO:0000256" key="1">
    <source>
        <dbReference type="SAM" id="MobiDB-lite"/>
    </source>
</evidence>
<comment type="caution">
    <text evidence="3">The sequence shown here is derived from an EMBL/GenBank/DDBJ whole genome shotgun (WGS) entry which is preliminary data.</text>
</comment>
<feature type="compositionally biased region" description="Basic and acidic residues" evidence="1">
    <location>
        <begin position="309"/>
        <end position="324"/>
    </location>
</feature>
<dbReference type="EMBL" id="BAABGN010000004">
    <property type="protein sequence ID" value="GAA4420835.1"/>
    <property type="molecule type" value="Genomic_DNA"/>
</dbReference>
<reference evidence="3" key="3">
    <citation type="submission" date="2023-12" db="EMBL/GenBank/DDBJ databases">
        <authorList>
            <person name="Sun Q."/>
            <person name="Inoue M."/>
        </authorList>
    </citation>
    <scope>NUCLEOTIDE SEQUENCE</scope>
    <source>
        <strain evidence="3">JCM 17810</strain>
    </source>
</reference>
<evidence type="ECO:0000313" key="4">
    <source>
        <dbReference type="Proteomes" id="UP001500622"/>
    </source>
</evidence>
<evidence type="ECO:0000313" key="3">
    <source>
        <dbReference type="EMBL" id="GAA4420835.1"/>
    </source>
</evidence>
<proteinExistence type="predicted"/>
<organism evidence="3 4">
    <name type="scientific">Georgenia halophila</name>
    <dbReference type="NCBI Taxonomy" id="620889"/>
    <lineage>
        <taxon>Bacteria</taxon>
        <taxon>Bacillati</taxon>
        <taxon>Actinomycetota</taxon>
        <taxon>Actinomycetes</taxon>
        <taxon>Micrococcales</taxon>
        <taxon>Bogoriellaceae</taxon>
        <taxon>Georgenia</taxon>
    </lineage>
</organism>